<feature type="compositionally biased region" description="Basic residues" evidence="5">
    <location>
        <begin position="498"/>
        <end position="507"/>
    </location>
</feature>
<dbReference type="SMART" id="SM00484">
    <property type="entry name" value="XPGI"/>
    <property type="match status" value="1"/>
</dbReference>
<keyword evidence="2" id="KW-0227">DNA damage</keyword>
<dbReference type="GO" id="GO:0006281">
    <property type="term" value="P:DNA repair"/>
    <property type="evidence" value="ECO:0007669"/>
    <property type="project" value="UniProtKB-KW"/>
</dbReference>
<dbReference type="GO" id="GO:0017108">
    <property type="term" value="F:5'-flap endonuclease activity"/>
    <property type="evidence" value="ECO:0007669"/>
    <property type="project" value="TreeGrafter"/>
</dbReference>
<dbReference type="GO" id="GO:0003677">
    <property type="term" value="F:DNA binding"/>
    <property type="evidence" value="ECO:0007669"/>
    <property type="project" value="InterPro"/>
</dbReference>
<dbReference type="GeneID" id="31012254"/>
<evidence type="ECO:0000256" key="4">
    <source>
        <dbReference type="ARBA" id="ARBA00023204"/>
    </source>
</evidence>
<dbReference type="InterPro" id="IPR006085">
    <property type="entry name" value="XPG_DNA_repair_N"/>
</dbReference>
<keyword evidence="9" id="KW-1185">Reference proteome</keyword>
<dbReference type="EMBL" id="MNUE01000019">
    <property type="protein sequence ID" value="OJD35179.1"/>
    <property type="molecule type" value="Genomic_DNA"/>
</dbReference>
<accession>A0A1J9RRL8</accession>
<reference evidence="8 9" key="1">
    <citation type="submission" date="2016-10" db="EMBL/GenBank/DDBJ databases">
        <title>Proteomics and genomics reveal pathogen-plant mechanisms compatible with a hemibiotrophic lifestyle of Diplodia corticola.</title>
        <authorList>
            <person name="Fernandes I."/>
            <person name="De Jonge R."/>
            <person name="Van De Peer Y."/>
            <person name="Devreese B."/>
            <person name="Alves A."/>
            <person name="Esteves A.C."/>
        </authorList>
    </citation>
    <scope>NUCLEOTIDE SEQUENCE [LARGE SCALE GENOMIC DNA]</scope>
    <source>
        <strain evidence="8 9">CBS 112549</strain>
    </source>
</reference>
<dbReference type="InterPro" id="IPR036279">
    <property type="entry name" value="5-3_exonuclease_C_sf"/>
</dbReference>
<gene>
    <name evidence="8" type="ORF">BKCO1_19000200</name>
</gene>
<dbReference type="InterPro" id="IPR006084">
    <property type="entry name" value="XPG/Rad2"/>
</dbReference>
<protein>
    <submittedName>
        <fullName evidence="8">Flap endonuclease gen like protein 1</fullName>
    </submittedName>
</protein>
<feature type="compositionally biased region" description="Basic and acidic residues" evidence="5">
    <location>
        <begin position="469"/>
        <end position="484"/>
    </location>
</feature>
<dbReference type="PROSITE" id="PS00842">
    <property type="entry name" value="XPG_2"/>
    <property type="match status" value="1"/>
</dbReference>
<dbReference type="PANTHER" id="PTHR11081:SF75">
    <property type="entry name" value="ENDONUCLEASE, PUTATIVE (AFU_ORTHOLOGUE AFUA_3G13260)-RELATED"/>
    <property type="match status" value="1"/>
</dbReference>
<organism evidence="8 9">
    <name type="scientific">Diplodia corticola</name>
    <dbReference type="NCBI Taxonomy" id="236234"/>
    <lineage>
        <taxon>Eukaryota</taxon>
        <taxon>Fungi</taxon>
        <taxon>Dikarya</taxon>
        <taxon>Ascomycota</taxon>
        <taxon>Pezizomycotina</taxon>
        <taxon>Dothideomycetes</taxon>
        <taxon>Dothideomycetes incertae sedis</taxon>
        <taxon>Botryosphaeriales</taxon>
        <taxon>Botryosphaeriaceae</taxon>
        <taxon>Diplodia</taxon>
    </lineage>
</organism>
<dbReference type="PANTHER" id="PTHR11081">
    <property type="entry name" value="FLAP ENDONUCLEASE FAMILY MEMBER"/>
    <property type="match status" value="1"/>
</dbReference>
<dbReference type="Gene3D" id="3.40.50.1010">
    <property type="entry name" value="5'-nuclease"/>
    <property type="match status" value="1"/>
</dbReference>
<evidence type="ECO:0000256" key="1">
    <source>
        <dbReference type="ARBA" id="ARBA00022722"/>
    </source>
</evidence>
<dbReference type="Pfam" id="PF00752">
    <property type="entry name" value="XPG_N"/>
    <property type="match status" value="1"/>
</dbReference>
<feature type="compositionally biased region" description="Polar residues" evidence="5">
    <location>
        <begin position="596"/>
        <end position="608"/>
    </location>
</feature>
<keyword evidence="4" id="KW-0234">DNA repair</keyword>
<dbReference type="InterPro" id="IPR029060">
    <property type="entry name" value="PIN-like_dom_sf"/>
</dbReference>
<keyword evidence="1" id="KW-0540">Nuclease</keyword>
<evidence type="ECO:0000256" key="2">
    <source>
        <dbReference type="ARBA" id="ARBA00022763"/>
    </source>
</evidence>
<feature type="domain" description="XPG-I" evidence="6">
    <location>
        <begin position="143"/>
        <end position="224"/>
    </location>
</feature>
<feature type="compositionally biased region" description="Basic residues" evidence="5">
    <location>
        <begin position="524"/>
        <end position="536"/>
    </location>
</feature>
<dbReference type="OrthoDB" id="3939633at2759"/>
<keyword evidence="8" id="KW-0255">Endonuclease</keyword>
<dbReference type="InterPro" id="IPR006086">
    <property type="entry name" value="XPG-I_dom"/>
</dbReference>
<dbReference type="SUPFAM" id="SSF88723">
    <property type="entry name" value="PIN domain-like"/>
    <property type="match status" value="1"/>
</dbReference>
<dbReference type="PRINTS" id="PR00853">
    <property type="entry name" value="XPGRADSUPER"/>
</dbReference>
<dbReference type="Proteomes" id="UP000183809">
    <property type="component" value="Unassembled WGS sequence"/>
</dbReference>
<evidence type="ECO:0000313" key="9">
    <source>
        <dbReference type="Proteomes" id="UP000183809"/>
    </source>
</evidence>
<proteinExistence type="predicted"/>
<evidence type="ECO:0000259" key="6">
    <source>
        <dbReference type="SMART" id="SM00484"/>
    </source>
</evidence>
<feature type="region of interest" description="Disordered" evidence="5">
    <location>
        <begin position="672"/>
        <end position="704"/>
    </location>
</feature>
<dbReference type="InterPro" id="IPR019974">
    <property type="entry name" value="XPG_CS"/>
</dbReference>
<feature type="domain" description="XPG N-terminal" evidence="7">
    <location>
        <begin position="1"/>
        <end position="110"/>
    </location>
</feature>
<dbReference type="InterPro" id="IPR017956">
    <property type="entry name" value="AT_hook_DNA-bd_motif"/>
</dbReference>
<name>A0A1J9RRL8_9PEZI</name>
<dbReference type="AlphaFoldDB" id="A0A1J9RRL8"/>
<evidence type="ECO:0000256" key="3">
    <source>
        <dbReference type="ARBA" id="ARBA00022801"/>
    </source>
</evidence>
<evidence type="ECO:0000313" key="8">
    <source>
        <dbReference type="EMBL" id="OJD35179.1"/>
    </source>
</evidence>
<dbReference type="RefSeq" id="XP_020131439.1">
    <property type="nucleotide sequence ID" value="XM_020271995.1"/>
</dbReference>
<dbReference type="Pfam" id="PF00867">
    <property type="entry name" value="XPG_I"/>
    <property type="match status" value="1"/>
</dbReference>
<sequence length="704" mass="78021">MGINGLWDEVRKKTSARQVDLAVLSARNMRQHGRPLRVAIDVSIDVYKYLNATQRARGAGGMNHPTRTFFYHVLHYMMAGVQPIFIFDGPQRPPTKRDKYVSRQIPSIAPLPPKAATSLRSSDDIQREFEYGHLVDLYHQVLDLLGVPSLKAPGEAEAECAALEKAGIVDAICTKDGDALAFGAVRVFLPCNKAVRKGRTVLPVQVFETSSPSSGSEMLSKEDLVLLAVMAGGDYDHGIPNCGPDLAMAAAKAGYGKSLNAIANSGQFVAAKLQAWRNKLKTDLQKGTFGSRHRAVADRIPNDFPKMKILDLYLRPSVSSGEHLQQLKEKILWNQPIDITRLHDFTKAHFDWKGRHFARKFINALCSPLLSRALLRHLEAGEDATGMFTQIKQSKDAATNESPDELRLEFIPSDIVSIDWQAEPRKIGYDTQFDAKERYNPGEPFRDWFPAFLIEHGAPMQYASWAESPAREESTAKTRKDDPKPLAPSPKSLELPSTKKRCGRPRKFPNEPISEAMDSAQPAPKRKRGRPPKHSTTKTTEFSSSVTTHEFTVDGFFKQNSIASAPRKKLRLLPPISDEGFIGFGDEEKTGGSHEAGTSSSLSMHRQSCDTQPPAFIEVDEDDDVVVLSSRSVGKAPNDAVHPYLGGCIEDNPTAREDSSSSRIAMIPKNRLEKTAPLPRSAVVDSTPRHRRKERALNNSQFIT</sequence>
<comment type="caution">
    <text evidence="8">The sequence shown here is derived from an EMBL/GenBank/DDBJ whole genome shotgun (WGS) entry which is preliminary data.</text>
</comment>
<keyword evidence="3" id="KW-0378">Hydrolase</keyword>
<dbReference type="SUPFAM" id="SSF47807">
    <property type="entry name" value="5' to 3' exonuclease, C-terminal subdomain"/>
    <property type="match status" value="1"/>
</dbReference>
<evidence type="ECO:0000256" key="5">
    <source>
        <dbReference type="SAM" id="MobiDB-lite"/>
    </source>
</evidence>
<dbReference type="SMART" id="SM00384">
    <property type="entry name" value="AT_hook"/>
    <property type="match status" value="2"/>
</dbReference>
<dbReference type="STRING" id="236234.A0A1J9RRL8"/>
<dbReference type="SMART" id="SM00485">
    <property type="entry name" value="XPGN"/>
    <property type="match status" value="1"/>
</dbReference>
<feature type="region of interest" description="Disordered" evidence="5">
    <location>
        <begin position="465"/>
        <end position="543"/>
    </location>
</feature>
<feature type="region of interest" description="Disordered" evidence="5">
    <location>
        <begin position="583"/>
        <end position="608"/>
    </location>
</feature>
<evidence type="ECO:0000259" key="7">
    <source>
        <dbReference type="SMART" id="SM00485"/>
    </source>
</evidence>